<feature type="compositionally biased region" description="Polar residues" evidence="12">
    <location>
        <begin position="403"/>
        <end position="421"/>
    </location>
</feature>
<keyword evidence="2" id="KW-0328">Glycosyltransferase</keyword>
<protein>
    <recommendedName>
        <fullName evidence="10">peptidoglycan glycosyltransferase</fullName>
        <ecNumber evidence="10">2.4.99.28</ecNumber>
    </recommendedName>
    <alternativeName>
        <fullName evidence="9">Peptidoglycan polymerase</fullName>
    </alternativeName>
</protein>
<comment type="catalytic activity">
    <reaction evidence="11">
        <text>[GlcNAc-(1-&gt;4)-Mur2Ac(oyl-L-Ala-gamma-D-Glu-L-Lys-D-Ala-D-Ala)](n)-di-trans,octa-cis-undecaprenyl diphosphate + beta-D-GlcNAc-(1-&gt;4)-Mur2Ac(oyl-L-Ala-gamma-D-Glu-L-Lys-D-Ala-D-Ala)-di-trans,octa-cis-undecaprenyl diphosphate = [GlcNAc-(1-&gt;4)-Mur2Ac(oyl-L-Ala-gamma-D-Glu-L-Lys-D-Ala-D-Ala)](n+1)-di-trans,octa-cis-undecaprenyl diphosphate + di-trans,octa-cis-undecaprenyl diphosphate + H(+)</text>
        <dbReference type="Rhea" id="RHEA:23708"/>
        <dbReference type="Rhea" id="RHEA-COMP:9602"/>
        <dbReference type="Rhea" id="RHEA-COMP:9603"/>
        <dbReference type="ChEBI" id="CHEBI:15378"/>
        <dbReference type="ChEBI" id="CHEBI:58405"/>
        <dbReference type="ChEBI" id="CHEBI:60033"/>
        <dbReference type="ChEBI" id="CHEBI:78435"/>
        <dbReference type="EC" id="2.4.99.28"/>
    </reaction>
</comment>
<organism evidence="14">
    <name type="scientific">termite gut metagenome</name>
    <dbReference type="NCBI Taxonomy" id="433724"/>
    <lineage>
        <taxon>unclassified sequences</taxon>
        <taxon>metagenomes</taxon>
        <taxon>organismal metagenomes</taxon>
    </lineage>
</organism>
<dbReference type="GO" id="GO:0015648">
    <property type="term" value="F:lipid-linked peptidoglycan transporter activity"/>
    <property type="evidence" value="ECO:0007669"/>
    <property type="project" value="TreeGrafter"/>
</dbReference>
<name>A0A5J4SWH4_9ZZZZ</name>
<feature type="compositionally biased region" description="Basic and acidic residues" evidence="12">
    <location>
        <begin position="389"/>
        <end position="401"/>
    </location>
</feature>
<dbReference type="Pfam" id="PF01098">
    <property type="entry name" value="FTSW_RODA_SPOVE"/>
    <property type="match status" value="1"/>
</dbReference>
<keyword evidence="4 13" id="KW-0812">Transmembrane</keyword>
<evidence type="ECO:0000313" key="14">
    <source>
        <dbReference type="EMBL" id="KAA6349570.1"/>
    </source>
</evidence>
<dbReference type="PANTHER" id="PTHR30474:SF2">
    <property type="entry name" value="PEPTIDOGLYCAN GLYCOSYLTRANSFERASE FTSW-RELATED"/>
    <property type="match status" value="1"/>
</dbReference>
<proteinExistence type="predicted"/>
<comment type="caution">
    <text evidence="14">The sequence shown here is derived from an EMBL/GenBank/DDBJ whole genome shotgun (WGS) entry which is preliminary data.</text>
</comment>
<evidence type="ECO:0000256" key="3">
    <source>
        <dbReference type="ARBA" id="ARBA00022679"/>
    </source>
</evidence>
<accession>A0A5J4SWH4</accession>
<feature type="transmembrane region" description="Helical" evidence="13">
    <location>
        <begin position="354"/>
        <end position="378"/>
    </location>
</feature>
<feature type="transmembrane region" description="Helical" evidence="13">
    <location>
        <begin position="12"/>
        <end position="35"/>
    </location>
</feature>
<feature type="transmembrane region" description="Helical" evidence="13">
    <location>
        <begin position="47"/>
        <end position="66"/>
    </location>
</feature>
<dbReference type="GO" id="GO:0005886">
    <property type="term" value="C:plasma membrane"/>
    <property type="evidence" value="ECO:0007669"/>
    <property type="project" value="TreeGrafter"/>
</dbReference>
<comment type="subcellular location">
    <subcellularLocation>
        <location evidence="1">Membrane</location>
        <topology evidence="1">Multi-pass membrane protein</topology>
    </subcellularLocation>
</comment>
<feature type="transmembrane region" description="Helical" evidence="13">
    <location>
        <begin position="189"/>
        <end position="210"/>
    </location>
</feature>
<evidence type="ECO:0000256" key="13">
    <source>
        <dbReference type="SAM" id="Phobius"/>
    </source>
</evidence>
<keyword evidence="5" id="KW-0133">Cell shape</keyword>
<evidence type="ECO:0000256" key="10">
    <source>
        <dbReference type="ARBA" id="ARBA00044770"/>
    </source>
</evidence>
<keyword evidence="3" id="KW-0808">Transferase</keyword>
<evidence type="ECO:0000256" key="1">
    <source>
        <dbReference type="ARBA" id="ARBA00004141"/>
    </source>
</evidence>
<evidence type="ECO:0000256" key="2">
    <source>
        <dbReference type="ARBA" id="ARBA00022676"/>
    </source>
</evidence>
<evidence type="ECO:0000256" key="6">
    <source>
        <dbReference type="ARBA" id="ARBA00022984"/>
    </source>
</evidence>
<reference evidence="14" key="1">
    <citation type="submission" date="2019-03" db="EMBL/GenBank/DDBJ databases">
        <title>Single cell metagenomics reveals metabolic interactions within the superorganism composed of flagellate Streblomastix strix and complex community of Bacteroidetes bacteria on its surface.</title>
        <authorList>
            <person name="Treitli S.C."/>
            <person name="Kolisko M."/>
            <person name="Husnik F."/>
            <person name="Keeling P."/>
            <person name="Hampl V."/>
        </authorList>
    </citation>
    <scope>NUCLEOTIDE SEQUENCE</scope>
    <source>
        <strain evidence="14">STM</strain>
    </source>
</reference>
<dbReference type="GO" id="GO:0051301">
    <property type="term" value="P:cell division"/>
    <property type="evidence" value="ECO:0007669"/>
    <property type="project" value="InterPro"/>
</dbReference>
<feature type="transmembrane region" description="Helical" evidence="13">
    <location>
        <begin position="282"/>
        <end position="308"/>
    </location>
</feature>
<evidence type="ECO:0000256" key="12">
    <source>
        <dbReference type="SAM" id="MobiDB-lite"/>
    </source>
</evidence>
<feature type="transmembrane region" description="Helical" evidence="13">
    <location>
        <begin position="78"/>
        <end position="97"/>
    </location>
</feature>
<dbReference type="EC" id="2.4.99.28" evidence="10"/>
<feature type="region of interest" description="Disordered" evidence="12">
    <location>
        <begin position="389"/>
        <end position="421"/>
    </location>
</feature>
<evidence type="ECO:0000256" key="9">
    <source>
        <dbReference type="ARBA" id="ARBA00032370"/>
    </source>
</evidence>
<evidence type="ECO:0000256" key="8">
    <source>
        <dbReference type="ARBA" id="ARBA00023136"/>
    </source>
</evidence>
<sequence>MDLIRNIFKGDKVIWIIFLFFCVISIIEVFSAASTLTYASGNHWAPITQHCIFLIIGTILMIFVHNIHYKWFQVFPTLLYPVSLILLGLTMIMGYYMDGRVNGAARWMNFFGIMFQPSEIAKLALILVVARILSRISSKEDEAKSFKQILIRTLGICLLIAPENLSTALLLLMVVIVMMFIGQISTKKLFLVVGILVLLGGGIIVLGSFVKSDTPFFHRFDTWKNRVTTFVDDEKVPPKLFDIDKDAQTAHANIAIATSHVIGKGPGNSIERDFLSQAFSDFIYAIIIEELGLTGGIFVVLLYICLLFRAGWIANKCDRTFPAFLVLGIAVMMVSQAMLNMMVAVGLFPVTGQILPMISKGGTATIVNCVCIGMILAVSRYTEKLGQKTDVEPGTKDDKTINEIGSVSPTSEALNNDSEFS</sequence>
<dbReference type="GO" id="GO:0032153">
    <property type="term" value="C:cell division site"/>
    <property type="evidence" value="ECO:0007669"/>
    <property type="project" value="TreeGrafter"/>
</dbReference>
<evidence type="ECO:0000256" key="7">
    <source>
        <dbReference type="ARBA" id="ARBA00022989"/>
    </source>
</evidence>
<dbReference type="EMBL" id="SNRY01000044">
    <property type="protein sequence ID" value="KAA6349570.1"/>
    <property type="molecule type" value="Genomic_DNA"/>
</dbReference>
<keyword evidence="8 13" id="KW-0472">Membrane</keyword>
<gene>
    <name evidence="14" type="ORF">EZS27_002995</name>
</gene>
<feature type="transmembrane region" description="Helical" evidence="13">
    <location>
        <begin position="109"/>
        <end position="133"/>
    </location>
</feature>
<keyword evidence="6" id="KW-0573">Peptidoglycan synthesis</keyword>
<evidence type="ECO:0000256" key="11">
    <source>
        <dbReference type="ARBA" id="ARBA00049902"/>
    </source>
</evidence>
<dbReference type="GO" id="GO:0009252">
    <property type="term" value="P:peptidoglycan biosynthetic process"/>
    <property type="evidence" value="ECO:0007669"/>
    <property type="project" value="UniProtKB-KW"/>
</dbReference>
<dbReference type="GO" id="GO:0008360">
    <property type="term" value="P:regulation of cell shape"/>
    <property type="evidence" value="ECO:0007669"/>
    <property type="project" value="UniProtKB-KW"/>
</dbReference>
<dbReference type="InterPro" id="IPR001182">
    <property type="entry name" value="FtsW/RodA"/>
</dbReference>
<dbReference type="PANTHER" id="PTHR30474">
    <property type="entry name" value="CELL CYCLE PROTEIN"/>
    <property type="match status" value="1"/>
</dbReference>
<feature type="transmembrane region" description="Helical" evidence="13">
    <location>
        <begin position="320"/>
        <end position="348"/>
    </location>
</feature>
<evidence type="ECO:0000256" key="5">
    <source>
        <dbReference type="ARBA" id="ARBA00022960"/>
    </source>
</evidence>
<evidence type="ECO:0000256" key="4">
    <source>
        <dbReference type="ARBA" id="ARBA00022692"/>
    </source>
</evidence>
<dbReference type="AlphaFoldDB" id="A0A5J4SWH4"/>
<dbReference type="GO" id="GO:0008955">
    <property type="term" value="F:peptidoglycan glycosyltransferase activity"/>
    <property type="evidence" value="ECO:0007669"/>
    <property type="project" value="UniProtKB-EC"/>
</dbReference>
<keyword evidence="7 13" id="KW-1133">Transmembrane helix</keyword>